<dbReference type="RefSeq" id="WP_209209559.1">
    <property type="nucleotide sequence ID" value="NZ_JAFFZM010000002.1"/>
</dbReference>
<organism evidence="3 4">
    <name type="scientific">Streptomyces smyrnaeus</name>
    <dbReference type="NCBI Taxonomy" id="1387713"/>
    <lineage>
        <taxon>Bacteria</taxon>
        <taxon>Bacillati</taxon>
        <taxon>Actinomycetota</taxon>
        <taxon>Actinomycetes</taxon>
        <taxon>Kitasatosporales</taxon>
        <taxon>Streptomycetaceae</taxon>
        <taxon>Streptomyces</taxon>
    </lineage>
</organism>
<dbReference type="Proteomes" id="UP000721954">
    <property type="component" value="Unassembled WGS sequence"/>
</dbReference>
<gene>
    <name evidence="3" type="ORF">JW613_05610</name>
</gene>
<keyword evidence="4" id="KW-1185">Reference proteome</keyword>
<sequence>MGALPVGDGSGPSFRSFSPQDLREVEELVEEALRTEPFHEALRNSPAGTAERLRQAARDSAADLAQVAAEEYQTLKRAREMARSGGEPSQSASGLAREHGGGLLAAFAVLVPLISGAAAVIFLLLGHLLMLIDSQQDVGTSLVLTGWSGAGVAAVTGALGLGTVFVAARSHSRPSSRLRDGSRPNPTGERRVEEAHAAWRTALLERAVLPCLRSRLLEAGGEQPDRSNARTAAPRSSLGFSPGYEAPGFGSPEFGDSAGPSAE</sequence>
<dbReference type="EMBL" id="JAFFZM010000002">
    <property type="protein sequence ID" value="MBO8197779.1"/>
    <property type="molecule type" value="Genomic_DNA"/>
</dbReference>
<comment type="caution">
    <text evidence="3">The sequence shown here is derived from an EMBL/GenBank/DDBJ whole genome shotgun (WGS) entry which is preliminary data.</text>
</comment>
<name>A0ABS3XQT8_9ACTN</name>
<feature type="compositionally biased region" description="Basic and acidic residues" evidence="1">
    <location>
        <begin position="177"/>
        <end position="193"/>
    </location>
</feature>
<evidence type="ECO:0000256" key="2">
    <source>
        <dbReference type="SAM" id="Phobius"/>
    </source>
</evidence>
<feature type="region of interest" description="Disordered" evidence="1">
    <location>
        <begin position="172"/>
        <end position="193"/>
    </location>
</feature>
<evidence type="ECO:0000256" key="1">
    <source>
        <dbReference type="SAM" id="MobiDB-lite"/>
    </source>
</evidence>
<proteinExistence type="predicted"/>
<accession>A0ABS3XQT8</accession>
<protein>
    <recommendedName>
        <fullName evidence="5">Transmembrane protein</fullName>
    </recommendedName>
</protein>
<reference evidence="3 4" key="1">
    <citation type="submission" date="2021-02" db="EMBL/GenBank/DDBJ databases">
        <title>Streptomyces spirodelae sp. nov., isolated from duckweed.</title>
        <authorList>
            <person name="Saimee Y."/>
            <person name="Duangmal K."/>
        </authorList>
    </citation>
    <scope>NUCLEOTIDE SEQUENCE [LARGE SCALE GENOMIC DNA]</scope>
    <source>
        <strain evidence="3 4">DSM 42105</strain>
    </source>
</reference>
<dbReference type="GeneID" id="96258076"/>
<keyword evidence="2" id="KW-0472">Membrane</keyword>
<evidence type="ECO:0008006" key="5">
    <source>
        <dbReference type="Google" id="ProtNLM"/>
    </source>
</evidence>
<keyword evidence="2" id="KW-0812">Transmembrane</keyword>
<feature type="region of interest" description="Disordered" evidence="1">
    <location>
        <begin position="1"/>
        <end position="20"/>
    </location>
</feature>
<feature type="transmembrane region" description="Helical" evidence="2">
    <location>
        <begin position="144"/>
        <end position="168"/>
    </location>
</feature>
<evidence type="ECO:0000313" key="3">
    <source>
        <dbReference type="EMBL" id="MBO8197779.1"/>
    </source>
</evidence>
<feature type="transmembrane region" description="Helical" evidence="2">
    <location>
        <begin position="103"/>
        <end position="132"/>
    </location>
</feature>
<keyword evidence="2" id="KW-1133">Transmembrane helix</keyword>
<evidence type="ECO:0000313" key="4">
    <source>
        <dbReference type="Proteomes" id="UP000721954"/>
    </source>
</evidence>
<feature type="region of interest" description="Disordered" evidence="1">
    <location>
        <begin position="220"/>
        <end position="263"/>
    </location>
</feature>